<dbReference type="InterPro" id="IPR011059">
    <property type="entry name" value="Metal-dep_hydrolase_composite"/>
</dbReference>
<protein>
    <submittedName>
        <fullName evidence="2">Amidohydrolase family protein</fullName>
    </submittedName>
</protein>
<dbReference type="InterPro" id="IPR032466">
    <property type="entry name" value="Metal_Hydrolase"/>
</dbReference>
<name>A0ABU4HVQ5_9ACTN</name>
<sequence length="509" mass="52757">MSERVEQPVVLRGGRVVDPESGFDGVADVLVRGGSVAAIGVDLALPPGATVVDVGGLVVGPGMIDLHCHEQTAAGHRLKALDGVTTALELEAGAMPVATAYERAAAEGRPLNYGFSAAWGSARALALLDRSPDGTVAGSLAVLGDAAWRRDASPRELTALLQLLAGELADGALGIGLLVGYAPRSDPREYLAVARLAAEAGVPTFTHARELVEDDPQTPVDGAEELVRAAAETGARTHLCHVNSTSRRHVARVLAALDRGRAAGLPLTTEAYPYGSGCTSVGAAFLAPERLEAWGLAPSALVMAGSGERVADAARLRELRAEQPGTLCFVEFLDEDDPADRELLLTPLRHRDVIVASDATPIDWGGSAAPGDAAADGGAPAANGAWPLPLDGATHPRTAGTFAKALRLMVRESGAWSWVEAFRRTALLPAQLLEQTAPAARAKGRLRAGADADLVVLDPATIGDAASYRERTRPSTGVRHLLVGGRFVVRDGALDPAALPGRPLRGAPR</sequence>
<dbReference type="EMBL" id="JAWSTH010000086">
    <property type="protein sequence ID" value="MDW5597407.1"/>
    <property type="molecule type" value="Genomic_DNA"/>
</dbReference>
<dbReference type="SUPFAM" id="SSF51556">
    <property type="entry name" value="Metallo-dependent hydrolases"/>
    <property type="match status" value="1"/>
</dbReference>
<reference evidence="2 3" key="2">
    <citation type="submission" date="2023-10" db="EMBL/GenBank/DDBJ databases">
        <authorList>
            <person name="Han X.F."/>
        </authorList>
    </citation>
    <scope>NUCLEOTIDE SEQUENCE [LARGE SCALE GENOMIC DNA]</scope>
    <source>
        <strain evidence="2 3">KCTC 39840</strain>
    </source>
</reference>
<dbReference type="Proteomes" id="UP001284601">
    <property type="component" value="Unassembled WGS sequence"/>
</dbReference>
<proteinExistence type="predicted"/>
<dbReference type="NCBIfam" id="NF006560">
    <property type="entry name" value="PRK09061.1"/>
    <property type="match status" value="1"/>
</dbReference>
<accession>A0ABU4HVQ5</accession>
<evidence type="ECO:0000313" key="2">
    <source>
        <dbReference type="EMBL" id="MDW5597407.1"/>
    </source>
</evidence>
<organism evidence="2 3">
    <name type="scientific">Conexibacter stalactiti</name>
    <dbReference type="NCBI Taxonomy" id="1940611"/>
    <lineage>
        <taxon>Bacteria</taxon>
        <taxon>Bacillati</taxon>
        <taxon>Actinomycetota</taxon>
        <taxon>Thermoleophilia</taxon>
        <taxon>Solirubrobacterales</taxon>
        <taxon>Conexibacteraceae</taxon>
        <taxon>Conexibacter</taxon>
    </lineage>
</organism>
<dbReference type="InterPro" id="IPR050378">
    <property type="entry name" value="Metallo-dep_Hydrolases_sf"/>
</dbReference>
<gene>
    <name evidence="2" type="ORF">R7226_23870</name>
</gene>
<reference evidence="3" key="1">
    <citation type="submission" date="2023-07" db="EMBL/GenBank/DDBJ databases">
        <title>Conexibacter stalactiti sp. nov., isolated from stalactites in a lava cave and emended description of the genus Conexibacter.</title>
        <authorList>
            <person name="Lee S.D."/>
        </authorList>
    </citation>
    <scope>NUCLEOTIDE SEQUENCE [LARGE SCALE GENOMIC DNA]</scope>
    <source>
        <strain evidence="3">KCTC 39840</strain>
    </source>
</reference>
<comment type="caution">
    <text evidence="2">The sequence shown here is derived from an EMBL/GenBank/DDBJ whole genome shotgun (WGS) entry which is preliminary data.</text>
</comment>
<dbReference type="Gene3D" id="3.20.20.140">
    <property type="entry name" value="Metal-dependent hydrolases"/>
    <property type="match status" value="1"/>
</dbReference>
<feature type="domain" description="Amidohydrolase 3" evidence="1">
    <location>
        <begin position="51"/>
        <end position="243"/>
    </location>
</feature>
<evidence type="ECO:0000259" key="1">
    <source>
        <dbReference type="Pfam" id="PF07969"/>
    </source>
</evidence>
<dbReference type="SUPFAM" id="SSF51338">
    <property type="entry name" value="Composite domain of metallo-dependent hydrolases"/>
    <property type="match status" value="1"/>
</dbReference>
<dbReference type="PANTHER" id="PTHR11647:SF1">
    <property type="entry name" value="COLLAPSIN RESPONSE MEDIATOR PROTEIN"/>
    <property type="match status" value="1"/>
</dbReference>
<dbReference type="PANTHER" id="PTHR11647">
    <property type="entry name" value="HYDRANTOINASE/DIHYDROPYRIMIDINASE FAMILY MEMBER"/>
    <property type="match status" value="1"/>
</dbReference>
<evidence type="ECO:0000313" key="3">
    <source>
        <dbReference type="Proteomes" id="UP001284601"/>
    </source>
</evidence>
<feature type="domain" description="Amidohydrolase 3" evidence="1">
    <location>
        <begin position="409"/>
        <end position="489"/>
    </location>
</feature>
<dbReference type="RefSeq" id="WP_318599871.1">
    <property type="nucleotide sequence ID" value="NZ_JAWSTH010000086.1"/>
</dbReference>
<dbReference type="InterPro" id="IPR013108">
    <property type="entry name" value="Amidohydro_3"/>
</dbReference>
<keyword evidence="3" id="KW-1185">Reference proteome</keyword>
<dbReference type="Pfam" id="PF07969">
    <property type="entry name" value="Amidohydro_3"/>
    <property type="match status" value="2"/>
</dbReference>